<dbReference type="SUPFAM" id="SSF51197">
    <property type="entry name" value="Clavaminate synthase-like"/>
    <property type="match status" value="1"/>
</dbReference>
<dbReference type="PANTHER" id="PTHR12480:SF41">
    <property type="entry name" value="JMJC DOMAIN-CONTAINING PROTEIN"/>
    <property type="match status" value="1"/>
</dbReference>
<reference evidence="3 4" key="1">
    <citation type="submission" date="2024-02" db="EMBL/GenBank/DDBJ databases">
        <authorList>
            <person name="Daric V."/>
            <person name="Darras S."/>
        </authorList>
    </citation>
    <scope>NUCLEOTIDE SEQUENCE [LARGE SCALE GENOMIC DNA]</scope>
</reference>
<evidence type="ECO:0000256" key="1">
    <source>
        <dbReference type="SAM" id="Phobius"/>
    </source>
</evidence>
<keyword evidence="1" id="KW-1133">Transmembrane helix</keyword>
<feature type="domain" description="JmjC" evidence="2">
    <location>
        <begin position="229"/>
        <end position="340"/>
    </location>
</feature>
<accession>A0ABP0GLE8</accession>
<comment type="caution">
    <text evidence="3">The sequence shown here is derived from an EMBL/GenBank/DDBJ whole genome shotgun (WGS) entry which is preliminary data.</text>
</comment>
<keyword evidence="1" id="KW-0472">Membrane</keyword>
<dbReference type="PANTHER" id="PTHR12480">
    <property type="entry name" value="ARGININE DEMETHYLASE AND LYSYL-HYDROXYLASE JMJD"/>
    <property type="match status" value="1"/>
</dbReference>
<name>A0ABP0GLE8_CLALP</name>
<evidence type="ECO:0000313" key="3">
    <source>
        <dbReference type="EMBL" id="CAK8690990.1"/>
    </source>
</evidence>
<dbReference type="InterPro" id="IPR041667">
    <property type="entry name" value="Cupin_8"/>
</dbReference>
<dbReference type="EMBL" id="CAWYQH010000119">
    <property type="protein sequence ID" value="CAK8690990.1"/>
    <property type="molecule type" value="Genomic_DNA"/>
</dbReference>
<dbReference type="Proteomes" id="UP001642483">
    <property type="component" value="Unassembled WGS sequence"/>
</dbReference>
<dbReference type="PROSITE" id="PS51184">
    <property type="entry name" value="JMJC"/>
    <property type="match status" value="1"/>
</dbReference>
<evidence type="ECO:0000313" key="4">
    <source>
        <dbReference type="Proteomes" id="UP001642483"/>
    </source>
</evidence>
<dbReference type="InterPro" id="IPR003347">
    <property type="entry name" value="JmjC_dom"/>
</dbReference>
<gene>
    <name evidence="3" type="ORF">CVLEPA_LOCUS23528</name>
</gene>
<dbReference type="Pfam" id="PF13621">
    <property type="entry name" value="Cupin_8"/>
    <property type="match status" value="1"/>
</dbReference>
<proteinExistence type="predicted"/>
<protein>
    <recommendedName>
        <fullName evidence="2">JmjC domain-containing protein</fullName>
    </recommendedName>
</protein>
<sequence>MTENSLQITEADFHNLMERARNELEVKDEDFANLPSIKYIACGTNKWSPRPIFWISLLYFIIIAFPISCYFAVDKGTDFGKDILKSYFNIIGLETTVEEEVCAFNNMELIADPFRPPVDCSECIGITEIKRVKDLSPGDFIDNYAFTMQPILIEDGQDNWTATKAFSFEYFRNIYAHGSEALRKVEKDCQFFPYQTEFVSLGEFFNMSQNRVEGKEEPWYVGWSNCDGKAANELRKHYKIPYFLPLELDHSKTDWVFMGLPGYGAAMHIDNVETHSWQAQVKGVKKWTLQTAPECHGICTTQMEVIVKPGDIIVLNTNKWYHETEILGVETSIVIGSEYF</sequence>
<organism evidence="3 4">
    <name type="scientific">Clavelina lepadiformis</name>
    <name type="common">Light-bulb sea squirt</name>
    <name type="synonym">Ascidia lepadiformis</name>
    <dbReference type="NCBI Taxonomy" id="159417"/>
    <lineage>
        <taxon>Eukaryota</taxon>
        <taxon>Metazoa</taxon>
        <taxon>Chordata</taxon>
        <taxon>Tunicata</taxon>
        <taxon>Ascidiacea</taxon>
        <taxon>Aplousobranchia</taxon>
        <taxon>Clavelinidae</taxon>
        <taxon>Clavelina</taxon>
    </lineage>
</organism>
<keyword evidence="4" id="KW-1185">Reference proteome</keyword>
<dbReference type="InterPro" id="IPR050910">
    <property type="entry name" value="JMJD6_ArgDemeth/LysHydrox"/>
</dbReference>
<dbReference type="Gene3D" id="2.60.120.650">
    <property type="entry name" value="Cupin"/>
    <property type="match status" value="1"/>
</dbReference>
<evidence type="ECO:0000259" key="2">
    <source>
        <dbReference type="PROSITE" id="PS51184"/>
    </source>
</evidence>
<feature type="transmembrane region" description="Helical" evidence="1">
    <location>
        <begin position="52"/>
        <end position="73"/>
    </location>
</feature>
<keyword evidence="1" id="KW-0812">Transmembrane</keyword>